<dbReference type="GeneID" id="108821790"/>
<dbReference type="KEGG" id="rsz:108821790"/>
<keyword evidence="2" id="KW-1185">Reference proteome</keyword>
<evidence type="ECO:0000313" key="2">
    <source>
        <dbReference type="Proteomes" id="UP000504610"/>
    </source>
</evidence>
<protein>
    <submittedName>
        <fullName evidence="3">Heat shock 70 kDa protein 16-like</fullName>
    </submittedName>
</protein>
<evidence type="ECO:0000256" key="1">
    <source>
        <dbReference type="SAM" id="MobiDB-lite"/>
    </source>
</evidence>
<dbReference type="OrthoDB" id="1750359at2759"/>
<dbReference type="Gene3D" id="2.60.34.10">
    <property type="entry name" value="Substrate Binding Domain Of DNAk, Chain A, domain 1"/>
    <property type="match status" value="1"/>
</dbReference>
<feature type="compositionally biased region" description="Basic and acidic residues" evidence="1">
    <location>
        <begin position="125"/>
        <end position="145"/>
    </location>
</feature>
<gene>
    <name evidence="3" type="primary">LOC108821790</name>
</gene>
<feature type="region of interest" description="Disordered" evidence="1">
    <location>
        <begin position="119"/>
        <end position="145"/>
    </location>
</feature>
<reference evidence="2" key="1">
    <citation type="journal article" date="2019" name="Database">
        <title>The radish genome database (RadishGD): an integrated information resource for radish genomics.</title>
        <authorList>
            <person name="Yu H.J."/>
            <person name="Baek S."/>
            <person name="Lee Y.J."/>
            <person name="Cho A."/>
            <person name="Mun J.H."/>
        </authorList>
    </citation>
    <scope>NUCLEOTIDE SEQUENCE [LARGE SCALE GENOMIC DNA]</scope>
    <source>
        <strain evidence="2">cv. WK10039</strain>
    </source>
</reference>
<accession>A0A6J0KRS4</accession>
<dbReference type="RefSeq" id="XP_018450288.2">
    <property type="nucleotide sequence ID" value="XM_018594786.2"/>
</dbReference>
<name>A0A6J0KRS4_RAPSA</name>
<proteinExistence type="predicted"/>
<dbReference type="AlphaFoldDB" id="A0A6J0KRS4"/>
<evidence type="ECO:0000313" key="3">
    <source>
        <dbReference type="RefSeq" id="XP_018450288.2"/>
    </source>
</evidence>
<reference evidence="3" key="2">
    <citation type="submission" date="2025-08" db="UniProtKB">
        <authorList>
            <consortium name="RefSeq"/>
        </authorList>
    </citation>
    <scope>IDENTIFICATION</scope>
    <source>
        <tissue evidence="3">Leaf</tissue>
    </source>
</reference>
<organism evidence="2 3">
    <name type="scientific">Raphanus sativus</name>
    <name type="common">Radish</name>
    <name type="synonym">Raphanus raphanistrum var. sativus</name>
    <dbReference type="NCBI Taxonomy" id="3726"/>
    <lineage>
        <taxon>Eukaryota</taxon>
        <taxon>Viridiplantae</taxon>
        <taxon>Streptophyta</taxon>
        <taxon>Embryophyta</taxon>
        <taxon>Tracheophyta</taxon>
        <taxon>Spermatophyta</taxon>
        <taxon>Magnoliopsida</taxon>
        <taxon>eudicotyledons</taxon>
        <taxon>Gunneridae</taxon>
        <taxon>Pentapetalae</taxon>
        <taxon>rosids</taxon>
        <taxon>malvids</taxon>
        <taxon>Brassicales</taxon>
        <taxon>Brassicaceae</taxon>
        <taxon>Brassiceae</taxon>
        <taxon>Raphanus</taxon>
    </lineage>
</organism>
<dbReference type="Proteomes" id="UP000504610">
    <property type="component" value="Chromosome 8"/>
</dbReference>
<dbReference type="InterPro" id="IPR029047">
    <property type="entry name" value="HSP70_peptide-bd_sf"/>
</dbReference>
<sequence>MLSWAKQPNPTRTRKHFQFGSLLLGMLSWAKKPNPTRTRIHFQFGSLLVKGFYANHDAVSPDSPSQIGSFTIRTFQISHAEAACVKVRVQLNLHGIVTIDSASDLERIAGRASTYYIVKSNSPPKKSEHNGSHGSRKSDDMELDH</sequence>